<gene>
    <name evidence="2" type="ORF">AAY24_06400</name>
</gene>
<dbReference type="Proteomes" id="UP000034410">
    <property type="component" value="Chromosome"/>
</dbReference>
<evidence type="ECO:0000313" key="2">
    <source>
        <dbReference type="EMBL" id="AKH20044.1"/>
    </source>
</evidence>
<evidence type="ECO:0000313" key="3">
    <source>
        <dbReference type="Proteomes" id="UP000034410"/>
    </source>
</evidence>
<name>A0A0F7JXK9_9GAMM</name>
<dbReference type="EMBL" id="CP011412">
    <property type="protein sequence ID" value="AKH20044.1"/>
    <property type="molecule type" value="Genomic_DNA"/>
</dbReference>
<dbReference type="AlphaFoldDB" id="A0A0F7JXK9"/>
<organism evidence="2 3">
    <name type="scientific">Sedimenticola thiotaurini</name>
    <dbReference type="NCBI Taxonomy" id="1543721"/>
    <lineage>
        <taxon>Bacteria</taxon>
        <taxon>Pseudomonadati</taxon>
        <taxon>Pseudomonadota</taxon>
        <taxon>Gammaproteobacteria</taxon>
        <taxon>Chromatiales</taxon>
        <taxon>Sedimenticolaceae</taxon>
        <taxon>Sedimenticola</taxon>
    </lineage>
</organism>
<feature type="domain" description="Chemoreceptor zinc-binding" evidence="1">
    <location>
        <begin position="10"/>
        <end position="77"/>
    </location>
</feature>
<keyword evidence="3" id="KW-1185">Reference proteome</keyword>
<dbReference type="Pfam" id="PF13682">
    <property type="entry name" value="CZB"/>
    <property type="match status" value="1"/>
</dbReference>
<reference evidence="2 3" key="1">
    <citation type="journal article" date="2015" name="Genome Announc.">
        <title>Complete Genome Sequence of Sedimenticola thiotaurini Strain SIP-G1, a Polyphosphate- and Polyhydroxyalkanoate-Accumulating Sulfur-Oxidizing Gammaproteobacterium Isolated from Salt Marsh Sediments.</title>
        <authorList>
            <person name="Flood B.E."/>
            <person name="Jones D.S."/>
            <person name="Bailey J.V."/>
        </authorList>
    </citation>
    <scope>NUCLEOTIDE SEQUENCE [LARGE SCALE GENOMIC DNA]</scope>
    <source>
        <strain evidence="2 3">SIP-G1</strain>
    </source>
</reference>
<dbReference type="KEGG" id="seds:AAY24_06400"/>
<evidence type="ECO:0000259" key="1">
    <source>
        <dbReference type="Pfam" id="PF13682"/>
    </source>
</evidence>
<protein>
    <recommendedName>
        <fullName evidence="1">Chemoreceptor zinc-binding domain-containing protein</fullName>
    </recommendedName>
</protein>
<dbReference type="Gene3D" id="1.20.120.30">
    <property type="entry name" value="Aspartate receptor, ligand-binding domain"/>
    <property type="match status" value="1"/>
</dbReference>
<proteinExistence type="predicted"/>
<accession>A0A0F7JXK9</accession>
<dbReference type="InterPro" id="IPR025991">
    <property type="entry name" value="Chemoreceptor_zinc-bind_dom"/>
</dbReference>
<sequence length="121" mass="13961">MDFKQEIDRHLGWIETVASLFGKEEVTQQARQELAQHDRCALGQWLHSEETARWKELPELEQLKRDHEAFHKIAGELLLVLEAGDETKAVALQQALIQKSQKVIGNLHLLEEKEQAAKEEK</sequence>
<dbReference type="RefSeq" id="WP_046858979.1">
    <property type="nucleotide sequence ID" value="NZ_CP011412.1"/>
</dbReference>